<sequence length="252" mass="28164">MAESPSKEMDDYWNEFKTIEQSEDQSYEDELSKTPDEGEIEAAWLQTAGYGFLVNKFQDGRDLSDDELETITHSLTRAQAEAVQRRVNILSTTLRRRNKVNKTHVRDIFPGQTGEQAQPVSPSCLDMPDPSPLSVSPTSPAKFPSRQDQITQAFLRKGGYSMTGDSNEFTEGVDGGIQTLGIHPHRRGSSKTSNDDHISRLPSVSDIEISLDFHLEEAEMCATLLNICIALTQASTSFLHRTPKTFELQQQV</sequence>
<evidence type="ECO:0000313" key="3">
    <source>
        <dbReference type="Proteomes" id="UP001283361"/>
    </source>
</evidence>
<name>A0AAE1A466_9GAST</name>
<protein>
    <submittedName>
        <fullName evidence="2">Uncharacterized protein</fullName>
    </submittedName>
</protein>
<accession>A0AAE1A466</accession>
<dbReference type="Proteomes" id="UP001283361">
    <property type="component" value="Unassembled WGS sequence"/>
</dbReference>
<dbReference type="EMBL" id="JAWDGP010002698">
    <property type="protein sequence ID" value="KAK3780618.1"/>
    <property type="molecule type" value="Genomic_DNA"/>
</dbReference>
<reference evidence="2" key="1">
    <citation type="journal article" date="2023" name="G3 (Bethesda)">
        <title>A reference genome for the long-term kleptoplast-retaining sea slug Elysia crispata morphotype clarki.</title>
        <authorList>
            <person name="Eastman K.E."/>
            <person name="Pendleton A.L."/>
            <person name="Shaikh M.A."/>
            <person name="Suttiyut T."/>
            <person name="Ogas R."/>
            <person name="Tomko P."/>
            <person name="Gavelis G."/>
            <person name="Widhalm J.R."/>
            <person name="Wisecaver J.H."/>
        </authorList>
    </citation>
    <scope>NUCLEOTIDE SEQUENCE</scope>
    <source>
        <strain evidence="2">ECLA1</strain>
    </source>
</reference>
<evidence type="ECO:0000313" key="2">
    <source>
        <dbReference type="EMBL" id="KAK3780618.1"/>
    </source>
</evidence>
<feature type="region of interest" description="Disordered" evidence="1">
    <location>
        <begin position="112"/>
        <end position="146"/>
    </location>
</feature>
<organism evidence="2 3">
    <name type="scientific">Elysia crispata</name>
    <name type="common">lettuce slug</name>
    <dbReference type="NCBI Taxonomy" id="231223"/>
    <lineage>
        <taxon>Eukaryota</taxon>
        <taxon>Metazoa</taxon>
        <taxon>Spiralia</taxon>
        <taxon>Lophotrochozoa</taxon>
        <taxon>Mollusca</taxon>
        <taxon>Gastropoda</taxon>
        <taxon>Heterobranchia</taxon>
        <taxon>Euthyneura</taxon>
        <taxon>Panpulmonata</taxon>
        <taxon>Sacoglossa</taxon>
        <taxon>Placobranchoidea</taxon>
        <taxon>Plakobranchidae</taxon>
        <taxon>Elysia</taxon>
    </lineage>
</organism>
<dbReference type="AlphaFoldDB" id="A0AAE1A466"/>
<gene>
    <name evidence="2" type="ORF">RRG08_044843</name>
</gene>
<keyword evidence="3" id="KW-1185">Reference proteome</keyword>
<comment type="caution">
    <text evidence="2">The sequence shown here is derived from an EMBL/GenBank/DDBJ whole genome shotgun (WGS) entry which is preliminary data.</text>
</comment>
<proteinExistence type="predicted"/>
<evidence type="ECO:0000256" key="1">
    <source>
        <dbReference type="SAM" id="MobiDB-lite"/>
    </source>
</evidence>